<dbReference type="EMBL" id="JAGMUX010000001">
    <property type="protein sequence ID" value="KAH7269114.1"/>
    <property type="molecule type" value="Genomic_DNA"/>
</dbReference>
<dbReference type="InterPro" id="IPR050358">
    <property type="entry name" value="RSE1/DDB1/CFT1"/>
</dbReference>
<feature type="domain" description="RSE1/DDB1/CPSF1 first beta-propeller" evidence="1">
    <location>
        <begin position="10"/>
        <end position="93"/>
    </location>
</feature>
<comment type="caution">
    <text evidence="2">The sequence shown here is derived from an EMBL/GenBank/DDBJ whole genome shotgun (WGS) entry which is preliminary data.</text>
</comment>
<sequence>MQDNKGSLTGEARRMKIEYFDTLPVASSLCILKSGFVFVAAEFGNHHFYQFDKLGDDDKEPTVSSDDFPIDPHAVYQTGYFYPRPLENLTLVEKAIDSRSPLLDCKVTNLTGGDAPQIYGISGNGARSHFWILKHGLEINNVATSKLHGTVSGV</sequence>
<dbReference type="RefSeq" id="XP_046055882.1">
    <property type="nucleotide sequence ID" value="XM_046198301.1"/>
</dbReference>
<name>A0A9P9KV53_FUSRE</name>
<proteinExistence type="predicted"/>
<evidence type="ECO:0000259" key="1">
    <source>
        <dbReference type="Pfam" id="PF10433"/>
    </source>
</evidence>
<dbReference type="Gene3D" id="2.130.10.10">
    <property type="entry name" value="YVTN repeat-like/Quinoprotein amine dehydrogenase"/>
    <property type="match status" value="1"/>
</dbReference>
<keyword evidence="3" id="KW-1185">Reference proteome</keyword>
<dbReference type="OrthoDB" id="436637at2759"/>
<dbReference type="Proteomes" id="UP000720189">
    <property type="component" value="Unassembled WGS sequence"/>
</dbReference>
<evidence type="ECO:0000313" key="3">
    <source>
        <dbReference type="Proteomes" id="UP000720189"/>
    </source>
</evidence>
<dbReference type="Pfam" id="PF10433">
    <property type="entry name" value="Beta-prop_RSE1_1st"/>
    <property type="match status" value="1"/>
</dbReference>
<evidence type="ECO:0000313" key="2">
    <source>
        <dbReference type="EMBL" id="KAH7269114.1"/>
    </source>
</evidence>
<reference evidence="2" key="1">
    <citation type="journal article" date="2021" name="Nat. Commun.">
        <title>Genetic determinants of endophytism in the Arabidopsis root mycobiome.</title>
        <authorList>
            <person name="Mesny F."/>
            <person name="Miyauchi S."/>
            <person name="Thiergart T."/>
            <person name="Pickel B."/>
            <person name="Atanasova L."/>
            <person name="Karlsson M."/>
            <person name="Huettel B."/>
            <person name="Barry K.W."/>
            <person name="Haridas S."/>
            <person name="Chen C."/>
            <person name="Bauer D."/>
            <person name="Andreopoulos W."/>
            <person name="Pangilinan J."/>
            <person name="LaButti K."/>
            <person name="Riley R."/>
            <person name="Lipzen A."/>
            <person name="Clum A."/>
            <person name="Drula E."/>
            <person name="Henrissat B."/>
            <person name="Kohler A."/>
            <person name="Grigoriev I.V."/>
            <person name="Martin F.M."/>
            <person name="Hacquard S."/>
        </authorList>
    </citation>
    <scope>NUCLEOTIDE SEQUENCE</scope>
    <source>
        <strain evidence="2">MPI-CAGE-AT-0023</strain>
    </source>
</reference>
<dbReference type="AlphaFoldDB" id="A0A9P9KV53"/>
<accession>A0A9P9KV53</accession>
<dbReference type="InterPro" id="IPR018846">
    <property type="entry name" value="Beta-prop_RSE1/DDB1/CPSF1_1st"/>
</dbReference>
<gene>
    <name evidence="2" type="ORF">BKA55DRAFT_682205</name>
</gene>
<dbReference type="InterPro" id="IPR015943">
    <property type="entry name" value="WD40/YVTN_repeat-like_dom_sf"/>
</dbReference>
<dbReference type="GeneID" id="70228255"/>
<dbReference type="PANTHER" id="PTHR10644">
    <property type="entry name" value="DNA REPAIR/RNA PROCESSING CPSF FAMILY"/>
    <property type="match status" value="1"/>
</dbReference>
<protein>
    <submittedName>
        <fullName evidence="2">Mono-functional DNA-alkylating methyl methanesulfonate N-term-domain-containing protein</fullName>
    </submittedName>
</protein>
<organism evidence="2 3">
    <name type="scientific">Fusarium redolens</name>
    <dbReference type="NCBI Taxonomy" id="48865"/>
    <lineage>
        <taxon>Eukaryota</taxon>
        <taxon>Fungi</taxon>
        <taxon>Dikarya</taxon>
        <taxon>Ascomycota</taxon>
        <taxon>Pezizomycotina</taxon>
        <taxon>Sordariomycetes</taxon>
        <taxon>Hypocreomycetidae</taxon>
        <taxon>Hypocreales</taxon>
        <taxon>Nectriaceae</taxon>
        <taxon>Fusarium</taxon>
        <taxon>Fusarium redolens species complex</taxon>
    </lineage>
</organism>